<dbReference type="PANTHER" id="PTHR22803">
    <property type="entry name" value="MANNOSE, PHOSPHOLIPASE, LECTIN RECEPTOR RELATED"/>
    <property type="match status" value="1"/>
</dbReference>
<dbReference type="PROSITE" id="PS50041">
    <property type="entry name" value="C_TYPE_LECTIN_2"/>
    <property type="match status" value="1"/>
</dbReference>
<evidence type="ECO:0000313" key="3">
    <source>
        <dbReference type="WBParaSite" id="ACRNAN_scaffold3862.g30998.t1"/>
    </source>
</evidence>
<sequence length="148" mass="16092">MKPYICEFSSSLSPQCQMGWTYVASTDCCYMALNSSGTWGLMSTKCRDAGGDLVSIHSTFENSITSAIAYNAGITQAWIGIVVGNQNDNSTWTWSDGSKLNYTNWGTSVNGENVTGYIDSIDNFLQAQWNISAPGESRQCVCKTASFT</sequence>
<organism evidence="2 3">
    <name type="scientific">Acrobeloides nanus</name>
    <dbReference type="NCBI Taxonomy" id="290746"/>
    <lineage>
        <taxon>Eukaryota</taxon>
        <taxon>Metazoa</taxon>
        <taxon>Ecdysozoa</taxon>
        <taxon>Nematoda</taxon>
        <taxon>Chromadorea</taxon>
        <taxon>Rhabditida</taxon>
        <taxon>Tylenchina</taxon>
        <taxon>Cephalobomorpha</taxon>
        <taxon>Cephaloboidea</taxon>
        <taxon>Cephalobidae</taxon>
        <taxon>Acrobeloides</taxon>
    </lineage>
</organism>
<evidence type="ECO:0000313" key="2">
    <source>
        <dbReference type="Proteomes" id="UP000887540"/>
    </source>
</evidence>
<dbReference type="Pfam" id="PF00059">
    <property type="entry name" value="Lectin_C"/>
    <property type="match status" value="1"/>
</dbReference>
<dbReference type="InterPro" id="IPR050111">
    <property type="entry name" value="C-type_lectin/snaclec_domain"/>
</dbReference>
<feature type="domain" description="C-type lectin" evidence="1">
    <location>
        <begin position="29"/>
        <end position="143"/>
    </location>
</feature>
<dbReference type="InterPro" id="IPR016187">
    <property type="entry name" value="CTDL_fold"/>
</dbReference>
<dbReference type="InterPro" id="IPR001304">
    <property type="entry name" value="C-type_lectin-like"/>
</dbReference>
<dbReference type="InterPro" id="IPR016186">
    <property type="entry name" value="C-type_lectin-like/link_sf"/>
</dbReference>
<dbReference type="AlphaFoldDB" id="A0A914DVB5"/>
<dbReference type="SUPFAM" id="SSF56436">
    <property type="entry name" value="C-type lectin-like"/>
    <property type="match status" value="1"/>
</dbReference>
<dbReference type="Gene3D" id="3.10.100.10">
    <property type="entry name" value="Mannose-Binding Protein A, subunit A"/>
    <property type="match status" value="1"/>
</dbReference>
<accession>A0A914DVB5</accession>
<evidence type="ECO:0000259" key="1">
    <source>
        <dbReference type="PROSITE" id="PS50041"/>
    </source>
</evidence>
<dbReference type="CDD" id="cd00037">
    <property type="entry name" value="CLECT"/>
    <property type="match status" value="1"/>
</dbReference>
<protein>
    <submittedName>
        <fullName evidence="3">C-type lectin domain-containing protein</fullName>
    </submittedName>
</protein>
<reference evidence="3" key="1">
    <citation type="submission" date="2022-11" db="UniProtKB">
        <authorList>
            <consortium name="WormBaseParasite"/>
        </authorList>
    </citation>
    <scope>IDENTIFICATION</scope>
</reference>
<dbReference type="Proteomes" id="UP000887540">
    <property type="component" value="Unplaced"/>
</dbReference>
<dbReference type="SMART" id="SM00034">
    <property type="entry name" value="CLECT"/>
    <property type="match status" value="1"/>
</dbReference>
<proteinExistence type="predicted"/>
<dbReference type="WBParaSite" id="ACRNAN_scaffold3862.g30998.t1">
    <property type="protein sequence ID" value="ACRNAN_scaffold3862.g30998.t1"/>
    <property type="gene ID" value="ACRNAN_scaffold3862.g30998"/>
</dbReference>
<name>A0A914DVB5_9BILA</name>
<keyword evidence="2" id="KW-1185">Reference proteome</keyword>